<reference evidence="1 2" key="1">
    <citation type="submission" date="2015-05" db="EMBL/GenBank/DDBJ databases">
        <title>Evolution of Trichinella species and genotypes.</title>
        <authorList>
            <person name="Korhonen P.K."/>
            <person name="Edoardo P."/>
            <person name="Giuseppe L.R."/>
            <person name="Gasser R.B."/>
        </authorList>
    </citation>
    <scope>NUCLEOTIDE SEQUENCE [LARGE SCALE GENOMIC DNA]</scope>
    <source>
        <strain evidence="1">ISS10</strain>
    </source>
</reference>
<gene>
    <name evidence="1" type="ORF">T02_11122</name>
</gene>
<organism evidence="1 2">
    <name type="scientific">Trichinella nativa</name>
    <dbReference type="NCBI Taxonomy" id="6335"/>
    <lineage>
        <taxon>Eukaryota</taxon>
        <taxon>Metazoa</taxon>
        <taxon>Ecdysozoa</taxon>
        <taxon>Nematoda</taxon>
        <taxon>Enoplea</taxon>
        <taxon>Dorylaimia</taxon>
        <taxon>Trichinellida</taxon>
        <taxon>Trichinellidae</taxon>
        <taxon>Trichinella</taxon>
    </lineage>
</organism>
<proteinExistence type="predicted"/>
<keyword evidence="2" id="KW-1185">Reference proteome</keyword>
<accession>A0A0V1KHH2</accession>
<name>A0A0V1KHH2_9BILA</name>
<comment type="caution">
    <text evidence="1">The sequence shown here is derived from an EMBL/GenBank/DDBJ whole genome shotgun (WGS) entry which is preliminary data.</text>
</comment>
<dbReference type="AlphaFoldDB" id="A0A0V1KHH2"/>
<evidence type="ECO:0000313" key="1">
    <source>
        <dbReference type="EMBL" id="KRZ46745.1"/>
    </source>
</evidence>
<protein>
    <submittedName>
        <fullName evidence="1">Uncharacterized protein</fullName>
    </submittedName>
</protein>
<dbReference type="Proteomes" id="UP000054721">
    <property type="component" value="Unassembled WGS sequence"/>
</dbReference>
<evidence type="ECO:0000313" key="2">
    <source>
        <dbReference type="Proteomes" id="UP000054721"/>
    </source>
</evidence>
<sequence>MLNNKNVAVLLMVVSTNKDSLIFFSESEVV</sequence>
<dbReference type="EMBL" id="JYDW01002348">
    <property type="protein sequence ID" value="KRZ46745.1"/>
    <property type="molecule type" value="Genomic_DNA"/>
</dbReference>